<evidence type="ECO:0000256" key="1">
    <source>
        <dbReference type="SAM" id="MobiDB-lite"/>
    </source>
</evidence>
<evidence type="ECO:0000313" key="4">
    <source>
        <dbReference type="Proteomes" id="UP000267408"/>
    </source>
</evidence>
<organism evidence="3 4">
    <name type="scientific">Kitasatospora cineracea</name>
    <dbReference type="NCBI Taxonomy" id="88074"/>
    <lineage>
        <taxon>Bacteria</taxon>
        <taxon>Bacillati</taxon>
        <taxon>Actinomycetota</taxon>
        <taxon>Actinomycetes</taxon>
        <taxon>Kitasatosporales</taxon>
        <taxon>Streptomycetaceae</taxon>
        <taxon>Kitasatospora</taxon>
    </lineage>
</organism>
<proteinExistence type="predicted"/>
<protein>
    <submittedName>
        <fullName evidence="3">Uncharacterized protein</fullName>
    </submittedName>
</protein>
<dbReference type="AlphaFoldDB" id="A0A8G1UMF4"/>
<comment type="caution">
    <text evidence="3">The sequence shown here is derived from an EMBL/GenBank/DDBJ whole genome shotgun (WGS) entry which is preliminary data.</text>
</comment>
<feature type="region of interest" description="Disordered" evidence="1">
    <location>
        <begin position="42"/>
        <end position="87"/>
    </location>
</feature>
<dbReference type="RefSeq" id="WP_123559138.1">
    <property type="nucleotide sequence ID" value="NZ_RJVJ01000001.1"/>
</dbReference>
<dbReference type="Proteomes" id="UP000267408">
    <property type="component" value="Unassembled WGS sequence"/>
</dbReference>
<evidence type="ECO:0000313" key="3">
    <source>
        <dbReference type="EMBL" id="ROR46500.1"/>
    </source>
</evidence>
<feature type="signal peptide" evidence="2">
    <location>
        <begin position="1"/>
        <end position="28"/>
    </location>
</feature>
<accession>A0A8G1UMF4</accession>
<dbReference type="EMBL" id="RJVJ01000001">
    <property type="protein sequence ID" value="ROR46500.1"/>
    <property type="molecule type" value="Genomic_DNA"/>
</dbReference>
<reference evidence="3 4" key="1">
    <citation type="submission" date="2018-11" db="EMBL/GenBank/DDBJ databases">
        <title>Sequencing the genomes of 1000 actinobacteria strains.</title>
        <authorList>
            <person name="Klenk H.-P."/>
        </authorList>
    </citation>
    <scope>NUCLEOTIDE SEQUENCE [LARGE SCALE GENOMIC DNA]</scope>
    <source>
        <strain evidence="3 4">DSM 44780</strain>
    </source>
</reference>
<feature type="chain" id="PRO_5034377370" evidence="2">
    <location>
        <begin position="29"/>
        <end position="136"/>
    </location>
</feature>
<keyword evidence="2" id="KW-0732">Signal</keyword>
<gene>
    <name evidence="3" type="ORF">EDD39_4773</name>
</gene>
<sequence>MKHLARQLGFAALSAALIAGALAPAASARPLTGSAVSVVQATAPPTATPPQSPLSMEQKREQARKRPSQALPHGPAPAVPRVAGPGMPGYRDLTAAEYVAEYGGSASKPKPGVSGAASQAVADFTGGHPYIENLSF</sequence>
<name>A0A8G1UMF4_9ACTN</name>
<evidence type="ECO:0000256" key="2">
    <source>
        <dbReference type="SAM" id="SignalP"/>
    </source>
</evidence>